<dbReference type="GO" id="GO:0016887">
    <property type="term" value="F:ATP hydrolysis activity"/>
    <property type="evidence" value="ECO:0007669"/>
    <property type="project" value="InterPro"/>
</dbReference>
<dbReference type="Pfam" id="PF00664">
    <property type="entry name" value="ABC_membrane"/>
    <property type="match status" value="1"/>
</dbReference>
<dbReference type="PANTHER" id="PTHR43394:SF1">
    <property type="entry name" value="ATP-BINDING CASSETTE SUB-FAMILY B MEMBER 10, MITOCHONDRIAL"/>
    <property type="match status" value="1"/>
</dbReference>
<dbReference type="SUPFAM" id="SSF90123">
    <property type="entry name" value="ABC transporter transmembrane region"/>
    <property type="match status" value="1"/>
</dbReference>
<dbReference type="RefSeq" id="WP_097839616.1">
    <property type="nucleotide sequence ID" value="NZ_CP157368.1"/>
</dbReference>
<evidence type="ECO:0000256" key="7">
    <source>
        <dbReference type="SAM" id="Phobius"/>
    </source>
</evidence>
<dbReference type="GO" id="GO:0005524">
    <property type="term" value="F:ATP binding"/>
    <property type="evidence" value="ECO:0007669"/>
    <property type="project" value="UniProtKB-KW"/>
</dbReference>
<dbReference type="InterPro" id="IPR036640">
    <property type="entry name" value="ABC1_TM_sf"/>
</dbReference>
<evidence type="ECO:0000256" key="1">
    <source>
        <dbReference type="ARBA" id="ARBA00004651"/>
    </source>
</evidence>
<dbReference type="Gene3D" id="1.20.1560.10">
    <property type="entry name" value="ABC transporter type 1, transmembrane domain"/>
    <property type="match status" value="1"/>
</dbReference>
<feature type="transmembrane region" description="Helical" evidence="7">
    <location>
        <begin position="59"/>
        <end position="80"/>
    </location>
</feature>
<dbReference type="PROSITE" id="PS50929">
    <property type="entry name" value="ABC_TM1F"/>
    <property type="match status" value="1"/>
</dbReference>
<sequence length="548" mass="62213">MKRIFQFSHCTLHLYRKKIILFSVLSIGSSLISLFNTLLSGRFIDFLASPNCVEWKPQLCYYCILFLATIMISFAISFALGRIREKLHTMVSYNINRQMLVHIQQIPFSKTFFLDSSRITQQLQTDSNEIASYCINVIQNVPVSSVRLITVSVITYQINKTVFGILLILAALYIVFFEIFKGKLYNTTREFKNEQALFFSKAQEQLRYIKFVKRHGLIDVFINRVDLAFQSLFKTAMHAQIFQYIFSGIDSMLLALSQIGLFLVGGVAVLNGEMSIGGFTTINVYFSSALGCIRYFFSLTSSTQNALVSLNRLMDVAKMQSESDGKQIVSNIKAIYLQDISLSFDKPVLKSFNAAFYKGNIYALCGDNGTGKSSVLHLVAGLYNNLYGGNIYFDDFDIKKLNMNFLRKSLIGFVEQEPQLLADKIISNLYPYNINENYEPEEIDAAIYYINKLGMNDWLDKCCDGLNTYINEKSDNISGGEKQKLSIIRELLKKPLVLLLDEPTSAMDADSINTFFELLNAIKNDTIIIIATHDSRALHYCDSIVPLK</sequence>
<dbReference type="InterPro" id="IPR017871">
    <property type="entry name" value="ABC_transporter-like_CS"/>
</dbReference>
<comment type="subcellular location">
    <subcellularLocation>
        <location evidence="1">Cell membrane</location>
        <topology evidence="1">Multi-pass membrane protein</topology>
    </subcellularLocation>
</comment>
<evidence type="ECO:0000256" key="3">
    <source>
        <dbReference type="ARBA" id="ARBA00022741"/>
    </source>
</evidence>
<dbReference type="CDD" id="cd07346">
    <property type="entry name" value="ABC_6TM_exporters"/>
    <property type="match status" value="1"/>
</dbReference>
<dbReference type="GO" id="GO:0005886">
    <property type="term" value="C:plasma membrane"/>
    <property type="evidence" value="ECO:0007669"/>
    <property type="project" value="UniProtKB-SubCell"/>
</dbReference>
<dbReference type="InterPro" id="IPR003593">
    <property type="entry name" value="AAA+_ATPase"/>
</dbReference>
<evidence type="ECO:0000256" key="6">
    <source>
        <dbReference type="ARBA" id="ARBA00023136"/>
    </source>
</evidence>
<dbReference type="PROSITE" id="PS00211">
    <property type="entry name" value="ABC_TRANSPORTER_1"/>
    <property type="match status" value="1"/>
</dbReference>
<evidence type="ECO:0000256" key="4">
    <source>
        <dbReference type="ARBA" id="ARBA00022840"/>
    </source>
</evidence>
<reference evidence="10 11" key="1">
    <citation type="journal article" date="2017" name="Front. Microbiol.">
        <title>New Insights into the Diversity of the Genus Faecalibacterium.</title>
        <authorList>
            <person name="Benevides L."/>
            <person name="Burman S."/>
            <person name="Martin R."/>
            <person name="Robert V."/>
            <person name="Thomas M."/>
            <person name="Miquel S."/>
            <person name="Chain F."/>
            <person name="Sokol H."/>
            <person name="Bermudez-Humaran L.G."/>
            <person name="Morrison M."/>
            <person name="Langella P."/>
            <person name="Azevedo V.A."/>
            <person name="Chatel J.M."/>
            <person name="Soares S."/>
        </authorList>
    </citation>
    <scope>NUCLEOTIDE SEQUENCE [LARGE SCALE GENOMIC DNA]</scope>
    <source>
        <strain evidence="10 11">CNCM I 4575</strain>
    </source>
</reference>
<proteinExistence type="predicted"/>
<dbReference type="PROSITE" id="PS50893">
    <property type="entry name" value="ABC_TRANSPORTER_2"/>
    <property type="match status" value="1"/>
</dbReference>
<feature type="transmembrane region" description="Helical" evidence="7">
    <location>
        <begin position="241"/>
        <end position="264"/>
    </location>
</feature>
<gene>
    <name evidence="10" type="ORF">CGS58_08890</name>
</gene>
<feature type="domain" description="ABC transporter" evidence="8">
    <location>
        <begin position="332"/>
        <end position="548"/>
    </location>
</feature>
<evidence type="ECO:0000256" key="5">
    <source>
        <dbReference type="ARBA" id="ARBA00022989"/>
    </source>
</evidence>
<evidence type="ECO:0000259" key="8">
    <source>
        <dbReference type="PROSITE" id="PS50893"/>
    </source>
</evidence>
<dbReference type="InterPro" id="IPR003439">
    <property type="entry name" value="ABC_transporter-like_ATP-bd"/>
</dbReference>
<evidence type="ECO:0000313" key="10">
    <source>
        <dbReference type="EMBL" id="PDX81076.1"/>
    </source>
</evidence>
<dbReference type="Proteomes" id="UP000220005">
    <property type="component" value="Unassembled WGS sequence"/>
</dbReference>
<protein>
    <recommendedName>
        <fullName evidence="12">ABC transporter ATP-binding protein</fullName>
    </recommendedName>
</protein>
<evidence type="ECO:0000256" key="2">
    <source>
        <dbReference type="ARBA" id="ARBA00022692"/>
    </source>
</evidence>
<dbReference type="InterPro" id="IPR011527">
    <property type="entry name" value="ABC1_TM_dom"/>
</dbReference>
<evidence type="ECO:0000313" key="11">
    <source>
        <dbReference type="Proteomes" id="UP000220005"/>
    </source>
</evidence>
<dbReference type="PANTHER" id="PTHR43394">
    <property type="entry name" value="ATP-DEPENDENT PERMEASE MDL1, MITOCHONDRIAL"/>
    <property type="match status" value="1"/>
</dbReference>
<feature type="transmembrane region" description="Helical" evidence="7">
    <location>
        <begin position="162"/>
        <end position="180"/>
    </location>
</feature>
<comment type="caution">
    <text evidence="10">The sequence shown here is derived from an EMBL/GenBank/DDBJ whole genome shotgun (WGS) entry which is preliminary data.</text>
</comment>
<keyword evidence="5 7" id="KW-1133">Transmembrane helix</keyword>
<dbReference type="SMART" id="SM00382">
    <property type="entry name" value="AAA"/>
    <property type="match status" value="1"/>
</dbReference>
<feature type="transmembrane region" description="Helical" evidence="7">
    <location>
        <begin position="276"/>
        <end position="297"/>
    </location>
</feature>
<dbReference type="AlphaFoldDB" id="A0A2A7APM8"/>
<dbReference type="GO" id="GO:0015421">
    <property type="term" value="F:ABC-type oligopeptide transporter activity"/>
    <property type="evidence" value="ECO:0007669"/>
    <property type="project" value="TreeGrafter"/>
</dbReference>
<organism evidence="10 11">
    <name type="scientific">Faecalibacterium prausnitzii</name>
    <dbReference type="NCBI Taxonomy" id="853"/>
    <lineage>
        <taxon>Bacteria</taxon>
        <taxon>Bacillati</taxon>
        <taxon>Bacillota</taxon>
        <taxon>Clostridia</taxon>
        <taxon>Eubacteriales</taxon>
        <taxon>Oscillospiraceae</taxon>
        <taxon>Faecalibacterium</taxon>
    </lineage>
</organism>
<name>A0A2A7APM8_9FIRM</name>
<keyword evidence="2 7" id="KW-0812">Transmembrane</keyword>
<dbReference type="InterPro" id="IPR039421">
    <property type="entry name" value="Type_1_exporter"/>
</dbReference>
<accession>A0A2A7APM8</accession>
<keyword evidence="3" id="KW-0547">Nucleotide-binding</keyword>
<evidence type="ECO:0000259" key="9">
    <source>
        <dbReference type="PROSITE" id="PS50929"/>
    </source>
</evidence>
<dbReference type="SUPFAM" id="SSF52540">
    <property type="entry name" value="P-loop containing nucleoside triphosphate hydrolases"/>
    <property type="match status" value="1"/>
</dbReference>
<evidence type="ECO:0008006" key="12">
    <source>
        <dbReference type="Google" id="ProtNLM"/>
    </source>
</evidence>
<feature type="transmembrane region" description="Helical" evidence="7">
    <location>
        <begin position="20"/>
        <end position="39"/>
    </location>
</feature>
<dbReference type="Gene3D" id="3.40.50.300">
    <property type="entry name" value="P-loop containing nucleotide triphosphate hydrolases"/>
    <property type="match status" value="1"/>
</dbReference>
<dbReference type="Pfam" id="PF00005">
    <property type="entry name" value="ABC_tran"/>
    <property type="match status" value="1"/>
</dbReference>
<feature type="domain" description="ABC transmembrane type-1" evidence="9">
    <location>
        <begin position="20"/>
        <end position="305"/>
    </location>
</feature>
<keyword evidence="4" id="KW-0067">ATP-binding</keyword>
<dbReference type="InterPro" id="IPR027417">
    <property type="entry name" value="P-loop_NTPase"/>
</dbReference>
<keyword evidence="6 7" id="KW-0472">Membrane</keyword>
<dbReference type="EMBL" id="NMTY01000017">
    <property type="protein sequence ID" value="PDX81076.1"/>
    <property type="molecule type" value="Genomic_DNA"/>
</dbReference>